<accession>A0A399F3I8</accession>
<dbReference type="InterPro" id="IPR050214">
    <property type="entry name" value="Cys_Synth/Cystath_Beta-Synth"/>
</dbReference>
<dbReference type="PANTHER" id="PTHR10314">
    <property type="entry name" value="CYSTATHIONINE BETA-SYNTHASE"/>
    <property type="match status" value="1"/>
</dbReference>
<comment type="cofactor">
    <cofactor evidence="1">
        <name>pyridoxal 5'-phosphate</name>
        <dbReference type="ChEBI" id="CHEBI:597326"/>
    </cofactor>
</comment>
<dbReference type="SUPFAM" id="SSF53686">
    <property type="entry name" value="Tryptophan synthase beta subunit-like PLP-dependent enzymes"/>
    <property type="match status" value="1"/>
</dbReference>
<dbReference type="AlphaFoldDB" id="A0A399F3I8"/>
<keyword evidence="4" id="KW-0808">Transferase</keyword>
<dbReference type="InterPro" id="IPR001926">
    <property type="entry name" value="TrpB-like_PALP"/>
</dbReference>
<comment type="caution">
    <text evidence="4">The sequence shown here is derived from an EMBL/GenBank/DDBJ whole genome shotgun (WGS) entry which is preliminary data.</text>
</comment>
<evidence type="ECO:0000259" key="3">
    <source>
        <dbReference type="Pfam" id="PF00291"/>
    </source>
</evidence>
<dbReference type="OrthoDB" id="9778118at2"/>
<dbReference type="Gene3D" id="3.40.50.1100">
    <property type="match status" value="2"/>
</dbReference>
<keyword evidence="2" id="KW-0663">Pyridoxal phosphate</keyword>
<evidence type="ECO:0000256" key="1">
    <source>
        <dbReference type="ARBA" id="ARBA00001933"/>
    </source>
</evidence>
<evidence type="ECO:0000313" key="4">
    <source>
        <dbReference type="EMBL" id="RIH90355.1"/>
    </source>
</evidence>
<organism evidence="4 5">
    <name type="scientific">Calidithermus terrae</name>
    <dbReference type="NCBI Taxonomy" id="1408545"/>
    <lineage>
        <taxon>Bacteria</taxon>
        <taxon>Thermotogati</taxon>
        <taxon>Deinococcota</taxon>
        <taxon>Deinococci</taxon>
        <taxon>Thermales</taxon>
        <taxon>Thermaceae</taxon>
        <taxon>Calidithermus</taxon>
    </lineage>
</organism>
<dbReference type="EC" id="2.5.1.47" evidence="4"/>
<protein>
    <submittedName>
        <fullName evidence="4">Cysteine synthase</fullName>
        <ecNumber evidence="4">2.5.1.47</ecNumber>
    </submittedName>
</protein>
<dbReference type="Pfam" id="PF00291">
    <property type="entry name" value="PALP"/>
    <property type="match status" value="1"/>
</dbReference>
<feature type="domain" description="Tryptophan synthase beta chain-like PALP" evidence="3">
    <location>
        <begin position="10"/>
        <end position="298"/>
    </location>
</feature>
<dbReference type="GO" id="GO:0004124">
    <property type="term" value="F:cysteine synthase activity"/>
    <property type="evidence" value="ECO:0007669"/>
    <property type="project" value="UniProtKB-EC"/>
</dbReference>
<keyword evidence="5" id="KW-1185">Reference proteome</keyword>
<name>A0A399F3I8_9DEIN</name>
<dbReference type="EMBL" id="QXDL01000011">
    <property type="protein sequence ID" value="RIH90355.1"/>
    <property type="molecule type" value="Genomic_DNA"/>
</dbReference>
<dbReference type="RefSeq" id="WP_119313738.1">
    <property type="nucleotide sequence ID" value="NZ_QXDL01000011.1"/>
</dbReference>
<dbReference type="CDD" id="cd01561">
    <property type="entry name" value="CBS_like"/>
    <property type="match status" value="1"/>
</dbReference>
<dbReference type="InterPro" id="IPR036052">
    <property type="entry name" value="TrpB-like_PALP_sf"/>
</dbReference>
<evidence type="ECO:0000313" key="5">
    <source>
        <dbReference type="Proteomes" id="UP000265715"/>
    </source>
</evidence>
<reference evidence="4 5" key="1">
    <citation type="submission" date="2018-08" db="EMBL/GenBank/DDBJ databases">
        <title>Meiothermus terrae DSM 26712 genome sequencing project.</title>
        <authorList>
            <person name="Da Costa M.S."/>
            <person name="Albuquerque L."/>
            <person name="Raposo P."/>
            <person name="Froufe H.J.C."/>
            <person name="Barroso C.S."/>
            <person name="Egas C."/>
        </authorList>
    </citation>
    <scope>NUCLEOTIDE SEQUENCE [LARGE SCALE GENOMIC DNA]</scope>
    <source>
        <strain evidence="4 5">DSM 26712</strain>
    </source>
</reference>
<proteinExistence type="predicted"/>
<dbReference type="Proteomes" id="UP000265715">
    <property type="component" value="Unassembled WGS sequence"/>
</dbReference>
<sequence>MADVRSSMLEAVGNTPVVELGEVVPRGSARVLVKLEYYNPTGSYKDRMALAMVEEAEKRGDLRPGMSVVEYTGGSTGSSLAFVCAVKGYAFRVVSSDAFAREKLRTMEAFGAELTLVPSQGGRITPDLIPRMIEKAREMAREPGTYATDQFNNADSLKGYVRIGLELLEQTGGALDGFCAAVGTAGMTMGVSRALKEAGSRARVVILEPASSAVISTGKAGAHHVEGVGVGFVPPLLDRALYDEAWGIDEQEARAMARRLAREEGIFTGTSGGLNVVGALRLAAVLGEGHTVATVACDSGLKYLAGDLYA</sequence>
<gene>
    <name evidence="4" type="primary">cysK_1</name>
    <name evidence="4" type="ORF">Mterra_00504</name>
</gene>
<evidence type="ECO:0000256" key="2">
    <source>
        <dbReference type="ARBA" id="ARBA00022898"/>
    </source>
</evidence>